<dbReference type="GeneID" id="300291090"/>
<evidence type="ECO:0008006" key="4">
    <source>
        <dbReference type="Google" id="ProtNLM"/>
    </source>
</evidence>
<sequence length="401" mass="41484">MNSTEQPRLSVRSPADMVAAVPYLLGFHPADSVVVVAVRGRRVVFAARGDLPAPGADPGPAARHLAQVVARQDADAATVVGYGPAARVTGVVDAIGDALTAAGLVVLDALRVTEGRWWSYLCAEPSCCPPEGTPYDPAASQVSAAAVFAGQVALPDRAALAAQVSPLDGPVRLAMRRATGRARLRLAALTGGTSSQSGRSPVAGRPHEGPEPVDGTAPVGTGSADRSGPGGGPAGGSSVPVDGEVRADGAGPVDSPRAVRSAGTAAVRAAFRRQRRGERLDDDEVAWLTVLLTHIPVRDHAWSRTDGRDADISLWTDVTRRAEPDLIAAPGCLLAFSAWRSGHGALAAVALERVLSAHPGYSLAVLLDEALRRGVAPSQLDGWPGSDGGAVLRRRRRRPRR</sequence>
<accession>A0ABR6M5J5</accession>
<organism evidence="2 3">
    <name type="scientific">Micromonospora echinospora</name>
    <name type="common">Micromonospora purpurea</name>
    <dbReference type="NCBI Taxonomy" id="1877"/>
    <lineage>
        <taxon>Bacteria</taxon>
        <taxon>Bacillati</taxon>
        <taxon>Actinomycetota</taxon>
        <taxon>Actinomycetes</taxon>
        <taxon>Micromonosporales</taxon>
        <taxon>Micromonosporaceae</taxon>
        <taxon>Micromonospora</taxon>
    </lineage>
</organism>
<dbReference type="Proteomes" id="UP000618986">
    <property type="component" value="Unassembled WGS sequence"/>
</dbReference>
<dbReference type="Pfam" id="PF13830">
    <property type="entry name" value="DUF4192"/>
    <property type="match status" value="2"/>
</dbReference>
<keyword evidence="3" id="KW-1185">Reference proteome</keyword>
<protein>
    <recommendedName>
        <fullName evidence="4">DUF4192 domain-containing protein</fullName>
    </recommendedName>
</protein>
<evidence type="ECO:0000313" key="2">
    <source>
        <dbReference type="EMBL" id="MBB5110653.1"/>
    </source>
</evidence>
<evidence type="ECO:0000313" key="3">
    <source>
        <dbReference type="Proteomes" id="UP000618986"/>
    </source>
</evidence>
<comment type="caution">
    <text evidence="2">The sequence shown here is derived from an EMBL/GenBank/DDBJ whole genome shotgun (WGS) entry which is preliminary data.</text>
</comment>
<gene>
    <name evidence="2" type="ORF">FHU28_000492</name>
</gene>
<dbReference type="RefSeq" id="WP_184680449.1">
    <property type="nucleotide sequence ID" value="NZ_JACHJC010000001.1"/>
</dbReference>
<dbReference type="InterPro" id="IPR025447">
    <property type="entry name" value="DUF4192"/>
</dbReference>
<evidence type="ECO:0000256" key="1">
    <source>
        <dbReference type="SAM" id="MobiDB-lite"/>
    </source>
</evidence>
<dbReference type="EMBL" id="JACHJC010000001">
    <property type="protein sequence ID" value="MBB5110653.1"/>
    <property type="molecule type" value="Genomic_DNA"/>
</dbReference>
<proteinExistence type="predicted"/>
<name>A0ABR6M5J5_MICEC</name>
<reference evidence="2 3" key="1">
    <citation type="submission" date="2020-08" db="EMBL/GenBank/DDBJ databases">
        <title>Sequencing the genomes of 1000 actinobacteria strains.</title>
        <authorList>
            <person name="Klenk H.-P."/>
        </authorList>
    </citation>
    <scope>NUCLEOTIDE SEQUENCE [LARGE SCALE GENOMIC DNA]</scope>
    <source>
        <strain evidence="2 3">DSM 43036</strain>
    </source>
</reference>
<feature type="region of interest" description="Disordered" evidence="1">
    <location>
        <begin position="188"/>
        <end position="264"/>
    </location>
</feature>